<protein>
    <recommendedName>
        <fullName evidence="2">Zinc-ribbon domain-containing protein</fullName>
    </recommendedName>
</protein>
<dbReference type="EMBL" id="BARS01044853">
    <property type="protein sequence ID" value="GAG40352.1"/>
    <property type="molecule type" value="Genomic_DNA"/>
</dbReference>
<evidence type="ECO:0008006" key="2">
    <source>
        <dbReference type="Google" id="ProtNLM"/>
    </source>
</evidence>
<gene>
    <name evidence="1" type="ORF">S01H1_67693</name>
</gene>
<comment type="caution">
    <text evidence="1">The sequence shown here is derived from an EMBL/GenBank/DDBJ whole genome shotgun (WGS) entry which is preliminary data.</text>
</comment>
<dbReference type="AlphaFoldDB" id="X0XYT4"/>
<sequence length="62" mass="7104">QENFSSKPITKFSQLKTEEVQSIPSISDEKEENLKVTSYTCKFCGSELIKKASFCPYCDKFI</sequence>
<organism evidence="1">
    <name type="scientific">marine sediment metagenome</name>
    <dbReference type="NCBI Taxonomy" id="412755"/>
    <lineage>
        <taxon>unclassified sequences</taxon>
        <taxon>metagenomes</taxon>
        <taxon>ecological metagenomes</taxon>
    </lineage>
</organism>
<reference evidence="1" key="1">
    <citation type="journal article" date="2014" name="Front. Microbiol.">
        <title>High frequency of phylogenetically diverse reductive dehalogenase-homologous genes in deep subseafloor sedimentary metagenomes.</title>
        <authorList>
            <person name="Kawai M."/>
            <person name="Futagami T."/>
            <person name="Toyoda A."/>
            <person name="Takaki Y."/>
            <person name="Nishi S."/>
            <person name="Hori S."/>
            <person name="Arai W."/>
            <person name="Tsubouchi T."/>
            <person name="Morono Y."/>
            <person name="Uchiyama I."/>
            <person name="Ito T."/>
            <person name="Fujiyama A."/>
            <person name="Inagaki F."/>
            <person name="Takami H."/>
        </authorList>
    </citation>
    <scope>NUCLEOTIDE SEQUENCE</scope>
    <source>
        <strain evidence="1">Expedition CK06-06</strain>
    </source>
</reference>
<name>X0XYT4_9ZZZZ</name>
<accession>X0XYT4</accession>
<feature type="non-terminal residue" evidence="1">
    <location>
        <position position="1"/>
    </location>
</feature>
<evidence type="ECO:0000313" key="1">
    <source>
        <dbReference type="EMBL" id="GAG40352.1"/>
    </source>
</evidence>
<proteinExistence type="predicted"/>